<dbReference type="InterPro" id="IPR050109">
    <property type="entry name" value="HTH-type_TetR-like_transc_reg"/>
</dbReference>
<dbReference type="EMBL" id="BAAAPZ010000002">
    <property type="protein sequence ID" value="GAA2091636.1"/>
    <property type="molecule type" value="Genomic_DNA"/>
</dbReference>
<evidence type="ECO:0000256" key="4">
    <source>
        <dbReference type="PROSITE-ProRule" id="PRU00335"/>
    </source>
</evidence>
<dbReference type="RefSeq" id="WP_291795195.1">
    <property type="nucleotide sequence ID" value="NZ_BAAAPZ010000002.1"/>
</dbReference>
<dbReference type="PANTHER" id="PTHR30055:SF234">
    <property type="entry name" value="HTH-TYPE TRANSCRIPTIONAL REGULATOR BETI"/>
    <property type="match status" value="1"/>
</dbReference>
<evidence type="ECO:0000259" key="5">
    <source>
        <dbReference type="PROSITE" id="PS50977"/>
    </source>
</evidence>
<dbReference type="InterPro" id="IPR001647">
    <property type="entry name" value="HTH_TetR"/>
</dbReference>
<keyword evidence="2 4" id="KW-0238">DNA-binding</keyword>
<protein>
    <submittedName>
        <fullName evidence="6">TetR/AcrR family transcriptional regulator</fullName>
    </submittedName>
</protein>
<sequence length="193" mass="21203">MKQDTLDGRSSRWDAHRRTRRRELLRSVRKAIDAHGESLSMDALAETTGTSKTVFYRYFGDRNGLTRAMADWATGVIRTSIDEAGQAEADPYRSLRSMIAALVGLGLRSPGVYRFCDSALTPDTGSGALHTDVASLLCARMGLTDAEGRMWAQGAVGFVRSCTAAWLDAPTDPEDFTAQLADWLWASRPRTPD</sequence>
<dbReference type="Gene3D" id="1.10.357.10">
    <property type="entry name" value="Tetracycline Repressor, domain 2"/>
    <property type="match status" value="1"/>
</dbReference>
<dbReference type="Pfam" id="PF00440">
    <property type="entry name" value="TetR_N"/>
    <property type="match status" value="1"/>
</dbReference>
<evidence type="ECO:0000256" key="2">
    <source>
        <dbReference type="ARBA" id="ARBA00023125"/>
    </source>
</evidence>
<evidence type="ECO:0000256" key="3">
    <source>
        <dbReference type="ARBA" id="ARBA00023163"/>
    </source>
</evidence>
<evidence type="ECO:0000313" key="6">
    <source>
        <dbReference type="EMBL" id="GAA2091636.1"/>
    </source>
</evidence>
<keyword evidence="7" id="KW-1185">Reference proteome</keyword>
<accession>A0ABP5I2T8</accession>
<organism evidence="6 7">
    <name type="scientific">Brevibacterium salitolerans</name>
    <dbReference type="NCBI Taxonomy" id="1403566"/>
    <lineage>
        <taxon>Bacteria</taxon>
        <taxon>Bacillati</taxon>
        <taxon>Actinomycetota</taxon>
        <taxon>Actinomycetes</taxon>
        <taxon>Micrococcales</taxon>
        <taxon>Brevibacteriaceae</taxon>
        <taxon>Brevibacterium</taxon>
    </lineage>
</organism>
<feature type="DNA-binding region" description="H-T-H motif" evidence="4">
    <location>
        <begin position="40"/>
        <end position="59"/>
    </location>
</feature>
<dbReference type="SUPFAM" id="SSF46689">
    <property type="entry name" value="Homeodomain-like"/>
    <property type="match status" value="1"/>
</dbReference>
<dbReference type="PANTHER" id="PTHR30055">
    <property type="entry name" value="HTH-TYPE TRANSCRIPTIONAL REGULATOR RUTR"/>
    <property type="match status" value="1"/>
</dbReference>
<evidence type="ECO:0000313" key="7">
    <source>
        <dbReference type="Proteomes" id="UP001500984"/>
    </source>
</evidence>
<keyword evidence="1" id="KW-0805">Transcription regulation</keyword>
<reference evidence="7" key="1">
    <citation type="journal article" date="2019" name="Int. J. Syst. Evol. Microbiol.">
        <title>The Global Catalogue of Microorganisms (GCM) 10K type strain sequencing project: providing services to taxonomists for standard genome sequencing and annotation.</title>
        <authorList>
            <consortium name="The Broad Institute Genomics Platform"/>
            <consortium name="The Broad Institute Genome Sequencing Center for Infectious Disease"/>
            <person name="Wu L."/>
            <person name="Ma J."/>
        </authorList>
    </citation>
    <scope>NUCLEOTIDE SEQUENCE [LARGE SCALE GENOMIC DNA]</scope>
    <source>
        <strain evidence="7">JCM 15900</strain>
    </source>
</reference>
<gene>
    <name evidence="6" type="ORF">GCM10009823_08920</name>
</gene>
<proteinExistence type="predicted"/>
<feature type="domain" description="HTH tetR-type" evidence="5">
    <location>
        <begin position="18"/>
        <end position="77"/>
    </location>
</feature>
<dbReference type="InterPro" id="IPR009057">
    <property type="entry name" value="Homeodomain-like_sf"/>
</dbReference>
<evidence type="ECO:0000256" key="1">
    <source>
        <dbReference type="ARBA" id="ARBA00023015"/>
    </source>
</evidence>
<name>A0ABP5I2T8_9MICO</name>
<dbReference type="Proteomes" id="UP001500984">
    <property type="component" value="Unassembled WGS sequence"/>
</dbReference>
<dbReference type="PROSITE" id="PS50977">
    <property type="entry name" value="HTH_TETR_2"/>
    <property type="match status" value="1"/>
</dbReference>
<keyword evidence="3" id="KW-0804">Transcription</keyword>
<comment type="caution">
    <text evidence="6">The sequence shown here is derived from an EMBL/GenBank/DDBJ whole genome shotgun (WGS) entry which is preliminary data.</text>
</comment>